<evidence type="ECO:0000259" key="4">
    <source>
        <dbReference type="PROSITE" id="PS51891"/>
    </source>
</evidence>
<comment type="caution">
    <text evidence="5">The sequence shown here is derived from an EMBL/GenBank/DDBJ whole genome shotgun (WGS) entry which is preliminary data.</text>
</comment>
<proteinExistence type="inferred from homology"/>
<evidence type="ECO:0000256" key="3">
    <source>
        <dbReference type="ARBA" id="ARBA00022833"/>
    </source>
</evidence>
<dbReference type="InterPro" id="IPR011057">
    <property type="entry name" value="Mss4-like_sf"/>
</dbReference>
<evidence type="ECO:0000313" key="5">
    <source>
        <dbReference type="EMBL" id="TNV73900.1"/>
    </source>
</evidence>
<feature type="domain" description="CENP-V/GFA" evidence="4">
    <location>
        <begin position="8"/>
        <end position="123"/>
    </location>
</feature>
<dbReference type="EMBL" id="RRYP01017870">
    <property type="protein sequence ID" value="TNV73900.1"/>
    <property type="molecule type" value="Genomic_DNA"/>
</dbReference>
<dbReference type="InterPro" id="IPR052355">
    <property type="entry name" value="CENP-V-like"/>
</dbReference>
<keyword evidence="3" id="KW-0862">Zinc</keyword>
<dbReference type="Proteomes" id="UP000785679">
    <property type="component" value="Unassembled WGS sequence"/>
</dbReference>
<dbReference type="Gene3D" id="2.170.150.70">
    <property type="match status" value="1"/>
</dbReference>
<keyword evidence="2" id="KW-0479">Metal-binding</keyword>
<evidence type="ECO:0000313" key="6">
    <source>
        <dbReference type="Proteomes" id="UP000785679"/>
    </source>
</evidence>
<dbReference type="GO" id="GO:0046872">
    <property type="term" value="F:metal ion binding"/>
    <property type="evidence" value="ECO:0007669"/>
    <property type="project" value="UniProtKB-KW"/>
</dbReference>
<dbReference type="GO" id="GO:0016846">
    <property type="term" value="F:carbon-sulfur lyase activity"/>
    <property type="evidence" value="ECO:0007669"/>
    <property type="project" value="InterPro"/>
</dbReference>
<dbReference type="PROSITE" id="PS51891">
    <property type="entry name" value="CENP_V_GFA"/>
    <property type="match status" value="1"/>
</dbReference>
<evidence type="ECO:0000256" key="1">
    <source>
        <dbReference type="ARBA" id="ARBA00005495"/>
    </source>
</evidence>
<dbReference type="PANTHER" id="PTHR28620:SF1">
    <property type="entry name" value="CENP-V_GFA DOMAIN-CONTAINING PROTEIN"/>
    <property type="match status" value="1"/>
</dbReference>
<dbReference type="AlphaFoldDB" id="A0A8J8NGH3"/>
<comment type="similarity">
    <text evidence="1">Belongs to the Gfa family.</text>
</comment>
<dbReference type="Pfam" id="PF04828">
    <property type="entry name" value="GFA"/>
    <property type="match status" value="1"/>
</dbReference>
<gene>
    <name evidence="5" type="ORF">FGO68_gene1999</name>
</gene>
<keyword evidence="6" id="KW-1185">Reference proteome</keyword>
<dbReference type="OrthoDB" id="2993351at2759"/>
<name>A0A8J8NGH3_HALGN</name>
<evidence type="ECO:0000256" key="2">
    <source>
        <dbReference type="ARBA" id="ARBA00022723"/>
    </source>
</evidence>
<dbReference type="PANTHER" id="PTHR28620">
    <property type="entry name" value="CENTROMERE PROTEIN V"/>
    <property type="match status" value="1"/>
</dbReference>
<dbReference type="InterPro" id="IPR006913">
    <property type="entry name" value="CENP-V/GFA"/>
</dbReference>
<dbReference type="SUPFAM" id="SSF51316">
    <property type="entry name" value="Mss4-like"/>
    <property type="match status" value="1"/>
</dbReference>
<accession>A0A8J8NGH3</accession>
<sequence length="136" mass="15306">MEGSLITVTGGCHCQSVRFSLTTPSSISVYKCNCSICAMKQNHHFMIQKDQLSFTSGGLSSLTEYTFNTGVAKHLFCSKCGLCPFYSPRSNPDCWAVTVYCVDSWKSAFGKIEWVEFDGENWEKQYEVSDIKKHSK</sequence>
<organism evidence="5 6">
    <name type="scientific">Halteria grandinella</name>
    <dbReference type="NCBI Taxonomy" id="5974"/>
    <lineage>
        <taxon>Eukaryota</taxon>
        <taxon>Sar</taxon>
        <taxon>Alveolata</taxon>
        <taxon>Ciliophora</taxon>
        <taxon>Intramacronucleata</taxon>
        <taxon>Spirotrichea</taxon>
        <taxon>Stichotrichia</taxon>
        <taxon>Sporadotrichida</taxon>
        <taxon>Halteriidae</taxon>
        <taxon>Halteria</taxon>
    </lineage>
</organism>
<reference evidence="5" key="1">
    <citation type="submission" date="2019-06" db="EMBL/GenBank/DDBJ databases">
        <authorList>
            <person name="Zheng W."/>
        </authorList>
    </citation>
    <scope>NUCLEOTIDE SEQUENCE</scope>
    <source>
        <strain evidence="5">QDHG01</strain>
    </source>
</reference>
<protein>
    <recommendedName>
        <fullName evidence="4">CENP-V/GFA domain-containing protein</fullName>
    </recommendedName>
</protein>